<sequence length="87" mass="9773">MDALMSQTHILAPTKVWILGNGCINLTVLTVYVFLYGRLYLILSGLEKELSTNRDLQNKLLKEALASQPFVQIGFLLYLPFANDDAN</sequence>
<dbReference type="AlphaFoldDB" id="A0AAW0IV89"/>
<keyword evidence="1" id="KW-0472">Membrane</keyword>
<keyword evidence="1" id="KW-1133">Transmembrane helix</keyword>
<organism evidence="2 3">
    <name type="scientific">Quercus suber</name>
    <name type="common">Cork oak</name>
    <dbReference type="NCBI Taxonomy" id="58331"/>
    <lineage>
        <taxon>Eukaryota</taxon>
        <taxon>Viridiplantae</taxon>
        <taxon>Streptophyta</taxon>
        <taxon>Embryophyta</taxon>
        <taxon>Tracheophyta</taxon>
        <taxon>Spermatophyta</taxon>
        <taxon>Magnoliopsida</taxon>
        <taxon>eudicotyledons</taxon>
        <taxon>Gunneridae</taxon>
        <taxon>Pentapetalae</taxon>
        <taxon>rosids</taxon>
        <taxon>fabids</taxon>
        <taxon>Fagales</taxon>
        <taxon>Fagaceae</taxon>
        <taxon>Quercus</taxon>
    </lineage>
</organism>
<proteinExistence type="predicted"/>
<dbReference type="EMBL" id="PKMF04000848">
    <property type="protein sequence ID" value="KAK7818001.1"/>
    <property type="molecule type" value="Genomic_DNA"/>
</dbReference>
<name>A0AAW0IV89_QUESU</name>
<keyword evidence="3" id="KW-1185">Reference proteome</keyword>
<dbReference type="GO" id="GO:0046527">
    <property type="term" value="F:glucosyltransferase activity"/>
    <property type="evidence" value="ECO:0007669"/>
    <property type="project" value="TreeGrafter"/>
</dbReference>
<dbReference type="GO" id="GO:0005886">
    <property type="term" value="C:plasma membrane"/>
    <property type="evidence" value="ECO:0007669"/>
    <property type="project" value="TreeGrafter"/>
</dbReference>
<gene>
    <name evidence="2" type="primary">CALS1_3</name>
    <name evidence="2" type="ORF">CFP56_041862</name>
</gene>
<dbReference type="PANTHER" id="PTHR12741">
    <property type="entry name" value="LYST-INTERACTING PROTEIN LIP5 DOPAMINE RESPONSIVE PROTEIN DRG-1"/>
    <property type="match status" value="1"/>
</dbReference>
<keyword evidence="1" id="KW-0812">Transmembrane</keyword>
<protein>
    <submittedName>
        <fullName evidence="2">Callose synthase 1</fullName>
    </submittedName>
</protein>
<dbReference type="Proteomes" id="UP000237347">
    <property type="component" value="Unassembled WGS sequence"/>
</dbReference>
<evidence type="ECO:0000313" key="2">
    <source>
        <dbReference type="EMBL" id="KAK7818001.1"/>
    </source>
</evidence>
<feature type="transmembrane region" description="Helical" evidence="1">
    <location>
        <begin position="16"/>
        <end position="43"/>
    </location>
</feature>
<comment type="caution">
    <text evidence="2">The sequence shown here is derived from an EMBL/GenBank/DDBJ whole genome shotgun (WGS) entry which is preliminary data.</text>
</comment>
<evidence type="ECO:0000256" key="1">
    <source>
        <dbReference type="SAM" id="Phobius"/>
    </source>
</evidence>
<evidence type="ECO:0000313" key="3">
    <source>
        <dbReference type="Proteomes" id="UP000237347"/>
    </source>
</evidence>
<dbReference type="PANTHER" id="PTHR12741:SF48">
    <property type="entry name" value="1,3-BETA-GLUCAN SYNTHASE COMPONENT FKS1-RELATED"/>
    <property type="match status" value="1"/>
</dbReference>
<accession>A0AAW0IV89</accession>
<reference evidence="2 3" key="1">
    <citation type="journal article" date="2018" name="Sci. Data">
        <title>The draft genome sequence of cork oak.</title>
        <authorList>
            <person name="Ramos A.M."/>
            <person name="Usie A."/>
            <person name="Barbosa P."/>
            <person name="Barros P.M."/>
            <person name="Capote T."/>
            <person name="Chaves I."/>
            <person name="Simoes F."/>
            <person name="Abreu I."/>
            <person name="Carrasquinho I."/>
            <person name="Faro C."/>
            <person name="Guimaraes J.B."/>
            <person name="Mendonca D."/>
            <person name="Nobrega F."/>
            <person name="Rodrigues L."/>
            <person name="Saibo N.J.M."/>
            <person name="Varela M.C."/>
            <person name="Egas C."/>
            <person name="Matos J."/>
            <person name="Miguel C.M."/>
            <person name="Oliveira M.M."/>
            <person name="Ricardo C.P."/>
            <person name="Goncalves S."/>
        </authorList>
    </citation>
    <scope>NUCLEOTIDE SEQUENCE [LARGE SCALE GENOMIC DNA]</scope>
    <source>
        <strain evidence="3">cv. HL8</strain>
    </source>
</reference>